<feature type="chain" id="PRO_5046652401" description="Rubisco LSMT substrate-binding domain-containing protein" evidence="4">
    <location>
        <begin position="18"/>
        <end position="868"/>
    </location>
</feature>
<evidence type="ECO:0000259" key="5">
    <source>
        <dbReference type="Pfam" id="PF09273"/>
    </source>
</evidence>
<dbReference type="CDD" id="cd10527">
    <property type="entry name" value="SET_LSMT"/>
    <property type="match status" value="2"/>
</dbReference>
<dbReference type="Pfam" id="PF09273">
    <property type="entry name" value="Rubis-subs-bind"/>
    <property type="match status" value="1"/>
</dbReference>
<dbReference type="InterPro" id="IPR036464">
    <property type="entry name" value="Rubisco_LSMT_subst-bd_sf"/>
</dbReference>
<dbReference type="Gene3D" id="3.90.1420.10">
    <property type="entry name" value="Rubisco LSMT, substrate-binding domain"/>
    <property type="match status" value="1"/>
</dbReference>
<dbReference type="InterPro" id="IPR050600">
    <property type="entry name" value="SETD3_SETD6_MTase"/>
</dbReference>
<protein>
    <recommendedName>
        <fullName evidence="5">Rubisco LSMT substrate-binding domain-containing protein</fullName>
    </recommendedName>
</protein>
<dbReference type="InterPro" id="IPR046341">
    <property type="entry name" value="SET_dom_sf"/>
</dbReference>
<comment type="caution">
    <text evidence="6">The sequence shown here is derived from an EMBL/GenBank/DDBJ whole genome shotgun (WGS) entry which is preliminary data.</text>
</comment>
<dbReference type="Gene3D" id="3.90.1410.10">
    <property type="entry name" value="set domain protein methyltransferase, domain 1"/>
    <property type="match status" value="2"/>
</dbReference>
<evidence type="ECO:0000256" key="1">
    <source>
        <dbReference type="ARBA" id="ARBA00022603"/>
    </source>
</evidence>
<keyword evidence="7" id="KW-1185">Reference proteome</keyword>
<evidence type="ECO:0000256" key="3">
    <source>
        <dbReference type="ARBA" id="ARBA00022691"/>
    </source>
</evidence>
<dbReference type="PANTHER" id="PTHR13271:SF121">
    <property type="entry name" value="SET DOMAIN-CONTAINING PROTEIN"/>
    <property type="match status" value="1"/>
</dbReference>
<evidence type="ECO:0000313" key="6">
    <source>
        <dbReference type="EMBL" id="GMI30837.1"/>
    </source>
</evidence>
<keyword evidence="1" id="KW-0489">Methyltransferase</keyword>
<dbReference type="SUPFAM" id="SSF81822">
    <property type="entry name" value="RuBisCo LSMT C-terminal, substrate-binding domain"/>
    <property type="match status" value="1"/>
</dbReference>
<accession>A0ABQ6MQD9</accession>
<evidence type="ECO:0000256" key="4">
    <source>
        <dbReference type="SAM" id="SignalP"/>
    </source>
</evidence>
<reference evidence="6 7" key="1">
    <citation type="journal article" date="2023" name="Commun. Biol.">
        <title>Genome analysis of Parmales, the sister group of diatoms, reveals the evolutionary specialization of diatoms from phago-mixotrophs to photoautotrophs.</title>
        <authorList>
            <person name="Ban H."/>
            <person name="Sato S."/>
            <person name="Yoshikawa S."/>
            <person name="Yamada K."/>
            <person name="Nakamura Y."/>
            <person name="Ichinomiya M."/>
            <person name="Sato N."/>
            <person name="Blanc-Mathieu R."/>
            <person name="Endo H."/>
            <person name="Kuwata A."/>
            <person name="Ogata H."/>
        </authorList>
    </citation>
    <scope>NUCLEOTIDE SEQUENCE [LARGE SCALE GENOMIC DNA]</scope>
</reference>
<organism evidence="6 7">
    <name type="scientific">Tetraparma gracilis</name>
    <dbReference type="NCBI Taxonomy" id="2962635"/>
    <lineage>
        <taxon>Eukaryota</taxon>
        <taxon>Sar</taxon>
        <taxon>Stramenopiles</taxon>
        <taxon>Ochrophyta</taxon>
        <taxon>Bolidophyceae</taxon>
        <taxon>Parmales</taxon>
        <taxon>Triparmaceae</taxon>
        <taxon>Tetraparma</taxon>
    </lineage>
</organism>
<dbReference type="Proteomes" id="UP001165060">
    <property type="component" value="Unassembled WGS sequence"/>
</dbReference>
<keyword evidence="2" id="KW-0808">Transferase</keyword>
<name>A0ABQ6MQD9_9STRA</name>
<dbReference type="InterPro" id="IPR015353">
    <property type="entry name" value="Rubisco_LSMT_subst-bd"/>
</dbReference>
<dbReference type="SUPFAM" id="SSF82199">
    <property type="entry name" value="SET domain"/>
    <property type="match status" value="2"/>
</dbReference>
<keyword evidence="4" id="KW-0732">Signal</keyword>
<dbReference type="EMBL" id="BRYB01000479">
    <property type="protein sequence ID" value="GMI30837.1"/>
    <property type="molecule type" value="Genomic_DNA"/>
</dbReference>
<feature type="domain" description="Rubisco LSMT substrate-binding" evidence="5">
    <location>
        <begin position="360"/>
        <end position="448"/>
    </location>
</feature>
<evidence type="ECO:0000313" key="7">
    <source>
        <dbReference type="Proteomes" id="UP001165060"/>
    </source>
</evidence>
<proteinExistence type="predicted"/>
<gene>
    <name evidence="6" type="ORF">TeGR_g7228</name>
</gene>
<dbReference type="PANTHER" id="PTHR13271">
    <property type="entry name" value="UNCHARACTERIZED PUTATIVE METHYLTRANSFERASE"/>
    <property type="match status" value="1"/>
</dbReference>
<feature type="signal peptide" evidence="4">
    <location>
        <begin position="1"/>
        <end position="17"/>
    </location>
</feature>
<keyword evidence="3" id="KW-0949">S-adenosyl-L-methionine</keyword>
<evidence type="ECO:0000256" key="2">
    <source>
        <dbReference type="ARBA" id="ARBA00022679"/>
    </source>
</evidence>
<sequence>MLTRALLAAALLPCACGGLLDFFKSPPSDPIPAFLAWFSSHGGSLHPNVTLSTFPEFGGRGLATTPGGSVSHHDVMFTVPASLIFTKQSIASQFPSDIKSQVLSIQTDDHAIALQLMIECSLGAASKFQPYLDLLPSDVTNLPTFSDEELDYFQMPPQGVDEMRMAISDAWSSLKPLHASMASAKSVSLSPKCTSEASFKHYVAIVGSRAMVLEGAKHLTPFADMANYMPSPEQRPAGSYGQTFLTYHVLDYSSGSLSVKADRDVAASKTSAQIFEDYGDNPNSIYLEAHGFVPFENPFNCAPVPNPPVSDPAVLAVMKELNIVPDSSTLETAPLDCPEACVDATGSISQKTQQYAYYAVAALASKPKKLAYCAQHAGDRTVAGSACIRYSSASAGVASLLEEAVKVGLSSYPTTKEEDAALLSASSSDLSERAKIAIRYRKATKELLASIAGASSSASPASKKTVEKGFDDVPLETKVETFNAFIEKLNFPVNDLTAYVAGNGMRVGTKASKDIKQGDVYISVPTGAVMSSENALTLTPAVNDLLTAGKERDDDFHTLLFFLMHERFVMGPESYWYPYLALLPTIHDYKSNNPFFFDEDKLDLLLGSPILSKIIENREQKERVFEAISADSAVTSAFGAVWTKDNFFWASTVLDSRSIWWAGKRNLVPLLDLINCQDGPPGSTVHSTDLDETGKNALTKAPWSFKAEEQVFENYGQPNHVYFMYHGFVLEENVYDCSMLGVGISATDKGGEDMEALKEKLIAAGFRSYNPEFCIPAEGPKMEEEVATLTSFLEIKAGVEVGGDKKVAEQLVGKYVEEQISRYGDAGAASADEGYGEKCMRGIAAAEQRVLRAIGERFGGGNGGKDEL</sequence>